<gene>
    <name evidence="14" type="ORF">MUK42_33205</name>
</gene>
<evidence type="ECO:0000256" key="1">
    <source>
        <dbReference type="ARBA" id="ARBA00004251"/>
    </source>
</evidence>
<feature type="chain" id="PRO_5039063735" evidence="11">
    <location>
        <begin position="26"/>
        <end position="354"/>
    </location>
</feature>
<evidence type="ECO:0000256" key="3">
    <source>
        <dbReference type="ARBA" id="ARBA00022475"/>
    </source>
</evidence>
<dbReference type="SMART" id="SM00369">
    <property type="entry name" value="LRR_TYP"/>
    <property type="match status" value="4"/>
</dbReference>
<keyword evidence="14" id="KW-0675">Receptor</keyword>
<evidence type="ECO:0000256" key="5">
    <source>
        <dbReference type="ARBA" id="ARBA00022692"/>
    </source>
</evidence>
<dbReference type="Pfam" id="PF13855">
    <property type="entry name" value="LRR_8"/>
    <property type="match status" value="1"/>
</dbReference>
<evidence type="ECO:0000256" key="10">
    <source>
        <dbReference type="ARBA" id="ARBA00023180"/>
    </source>
</evidence>
<keyword evidence="14" id="KW-0808">Transferase</keyword>
<comment type="similarity">
    <text evidence="2">Belongs to the RLP family.</text>
</comment>
<keyword evidence="9" id="KW-0472">Membrane</keyword>
<evidence type="ECO:0000256" key="7">
    <source>
        <dbReference type="ARBA" id="ARBA00022737"/>
    </source>
</evidence>
<dbReference type="AlphaFoldDB" id="A0A9E7F4X7"/>
<reference evidence="14" key="1">
    <citation type="submission" date="2022-05" db="EMBL/GenBank/DDBJ databases">
        <title>The Musa troglodytarum L. genome provides insights into the mechanism of non-climacteric behaviour and enrichment of carotenoids.</title>
        <authorList>
            <person name="Wang J."/>
        </authorList>
    </citation>
    <scope>NUCLEOTIDE SEQUENCE</scope>
    <source>
        <tissue evidence="14">Leaf</tissue>
    </source>
</reference>
<keyword evidence="10" id="KW-0325">Glycoprotein</keyword>
<dbReference type="PANTHER" id="PTHR48063">
    <property type="entry name" value="LRR RECEPTOR-LIKE KINASE"/>
    <property type="match status" value="1"/>
</dbReference>
<keyword evidence="4" id="KW-0433">Leucine-rich repeat</keyword>
<keyword evidence="7" id="KW-0677">Repeat</keyword>
<keyword evidence="6 11" id="KW-0732">Signal</keyword>
<organism evidence="14 15">
    <name type="scientific">Musa troglodytarum</name>
    <name type="common">fe'i banana</name>
    <dbReference type="NCBI Taxonomy" id="320322"/>
    <lineage>
        <taxon>Eukaryota</taxon>
        <taxon>Viridiplantae</taxon>
        <taxon>Streptophyta</taxon>
        <taxon>Embryophyta</taxon>
        <taxon>Tracheophyta</taxon>
        <taxon>Spermatophyta</taxon>
        <taxon>Magnoliopsida</taxon>
        <taxon>Liliopsida</taxon>
        <taxon>Zingiberales</taxon>
        <taxon>Musaceae</taxon>
        <taxon>Musa</taxon>
    </lineage>
</organism>
<protein>
    <submittedName>
        <fullName evidence="14">LRR receptor-like serine threonine-protein kinase</fullName>
    </submittedName>
</protein>
<evidence type="ECO:0000256" key="8">
    <source>
        <dbReference type="ARBA" id="ARBA00022989"/>
    </source>
</evidence>
<keyword evidence="14" id="KW-0418">Kinase</keyword>
<dbReference type="OrthoDB" id="7451790at2759"/>
<evidence type="ECO:0000259" key="12">
    <source>
        <dbReference type="Pfam" id="PF08263"/>
    </source>
</evidence>
<keyword evidence="15" id="KW-1185">Reference proteome</keyword>
<evidence type="ECO:0000313" key="15">
    <source>
        <dbReference type="Proteomes" id="UP001055439"/>
    </source>
</evidence>
<keyword evidence="8" id="KW-1133">Transmembrane helix</keyword>
<evidence type="ECO:0000256" key="11">
    <source>
        <dbReference type="SAM" id="SignalP"/>
    </source>
</evidence>
<dbReference type="InterPro" id="IPR032675">
    <property type="entry name" value="LRR_dom_sf"/>
</dbReference>
<dbReference type="InterPro" id="IPR003591">
    <property type="entry name" value="Leu-rich_rpt_typical-subtyp"/>
</dbReference>
<evidence type="ECO:0000313" key="14">
    <source>
        <dbReference type="EMBL" id="URD89529.1"/>
    </source>
</evidence>
<keyword evidence="5" id="KW-0812">Transmembrane</keyword>
<dbReference type="SUPFAM" id="SSF52058">
    <property type="entry name" value="L domain-like"/>
    <property type="match status" value="1"/>
</dbReference>
<dbReference type="InterPro" id="IPR055414">
    <property type="entry name" value="LRR_R13L4/SHOC2-like"/>
</dbReference>
<dbReference type="Gene3D" id="3.80.10.10">
    <property type="entry name" value="Ribonuclease Inhibitor"/>
    <property type="match status" value="3"/>
</dbReference>
<sequence>MGGRSLLVIVFSLVVLCIELEISDGFSMIRCQETERKALMEFKQRLRDPSHRLSSWVGEDCCSWEGIRCSNVTGHVIELHLRNRHRLEVLSLGWNYLYGQTLDSIAKLTNLRALDLSIPTSLGNLSSLRSLFLYSNDLNGSIAEGIGGLKGLNYLVLSYNSFRLSELHLVNLSSLKYLDISYNYIDLNKGDEWIPPFQLRSLYMTFCQIVPRPHFPRWLRLQTTLRDLSLSSTSIKERIPNWLPSSLEYLSLSNNEISGDVPQYLPNLMYLDLSNNSLTDHLSPRILNMMPSLQFLDLSNNKIPGFIVGFWTICGSILLNSRWRIAYFQAIDNMCDELYVVLVLNVAMFKRKLM</sequence>
<evidence type="ECO:0000256" key="6">
    <source>
        <dbReference type="ARBA" id="ARBA00022729"/>
    </source>
</evidence>
<dbReference type="GO" id="GO:0016301">
    <property type="term" value="F:kinase activity"/>
    <property type="evidence" value="ECO:0007669"/>
    <property type="project" value="UniProtKB-KW"/>
</dbReference>
<dbReference type="GO" id="GO:0005886">
    <property type="term" value="C:plasma membrane"/>
    <property type="evidence" value="ECO:0007669"/>
    <property type="project" value="UniProtKB-SubCell"/>
</dbReference>
<feature type="domain" description="Disease resistance R13L4/SHOC-2-like LRR" evidence="13">
    <location>
        <begin position="87"/>
        <end position="231"/>
    </location>
</feature>
<dbReference type="PRINTS" id="PR00019">
    <property type="entry name" value="LEURICHRPT"/>
</dbReference>
<evidence type="ECO:0000256" key="2">
    <source>
        <dbReference type="ARBA" id="ARBA00009592"/>
    </source>
</evidence>
<dbReference type="Proteomes" id="UP001055439">
    <property type="component" value="Chromosome 2"/>
</dbReference>
<dbReference type="InterPro" id="IPR001611">
    <property type="entry name" value="Leu-rich_rpt"/>
</dbReference>
<feature type="domain" description="Leucine-rich repeat-containing N-terminal plant-type" evidence="12">
    <location>
        <begin position="34"/>
        <end position="70"/>
    </location>
</feature>
<dbReference type="PANTHER" id="PTHR48063:SF111">
    <property type="entry name" value="LEUCINE-RICH REPEAT-CONTAINING N-TERMINAL PLANT-TYPE DOMAIN-CONTAINING PROTEIN"/>
    <property type="match status" value="1"/>
</dbReference>
<accession>A0A9E7F4X7</accession>
<dbReference type="EMBL" id="CP097504">
    <property type="protein sequence ID" value="URD89529.1"/>
    <property type="molecule type" value="Genomic_DNA"/>
</dbReference>
<evidence type="ECO:0000259" key="13">
    <source>
        <dbReference type="Pfam" id="PF23598"/>
    </source>
</evidence>
<keyword evidence="3" id="KW-1003">Cell membrane</keyword>
<feature type="non-terminal residue" evidence="14">
    <location>
        <position position="354"/>
    </location>
</feature>
<dbReference type="InterPro" id="IPR013210">
    <property type="entry name" value="LRR_N_plant-typ"/>
</dbReference>
<dbReference type="Pfam" id="PF08263">
    <property type="entry name" value="LRRNT_2"/>
    <property type="match status" value="1"/>
</dbReference>
<comment type="subcellular location">
    <subcellularLocation>
        <location evidence="1">Cell membrane</location>
        <topology evidence="1">Single-pass type I membrane protein</topology>
    </subcellularLocation>
</comment>
<evidence type="ECO:0000256" key="9">
    <source>
        <dbReference type="ARBA" id="ARBA00023136"/>
    </source>
</evidence>
<evidence type="ECO:0000256" key="4">
    <source>
        <dbReference type="ARBA" id="ARBA00022614"/>
    </source>
</evidence>
<dbReference type="Pfam" id="PF23598">
    <property type="entry name" value="LRR_14"/>
    <property type="match status" value="1"/>
</dbReference>
<dbReference type="InterPro" id="IPR046956">
    <property type="entry name" value="RLP23-like"/>
</dbReference>
<feature type="signal peptide" evidence="11">
    <location>
        <begin position="1"/>
        <end position="25"/>
    </location>
</feature>
<proteinExistence type="inferred from homology"/>
<name>A0A9E7F4X7_9LILI</name>